<evidence type="ECO:0000313" key="1">
    <source>
        <dbReference type="EMBL" id="AYJ01245.1"/>
    </source>
</evidence>
<name>A0A660HMJ8_ZIZJU</name>
<dbReference type="Proteomes" id="UP000272462">
    <property type="component" value="Chromosome"/>
</dbReference>
<organism evidence="1 2">
    <name type="scientific">Ziziphus jujuba witches'-broom phytoplasma</name>
    <dbReference type="NCBI Taxonomy" id="135727"/>
    <lineage>
        <taxon>Bacteria</taxon>
        <taxon>Bacillati</taxon>
        <taxon>Mycoplasmatota</taxon>
        <taxon>Mollicutes</taxon>
        <taxon>Acholeplasmatales</taxon>
        <taxon>Acholeplasmataceae</taxon>
        <taxon>Candidatus Phytoplasma</taxon>
        <taxon>16SrV (Elm yellows group)</taxon>
    </lineage>
</organism>
<sequence length="84" mass="9777">MENKDKHDAFKPLTENARLKIEINDTANVISHLESLIIKLEKNEENGEIIRTATKTILAMRQANIKKINRRIQLLSIHGNQRKY</sequence>
<keyword evidence="2" id="KW-1185">Reference proteome</keyword>
<gene>
    <name evidence="1" type="ORF">CWO85_01740</name>
</gene>
<dbReference type="EMBL" id="CP025121">
    <property type="protein sequence ID" value="AYJ01245.1"/>
    <property type="molecule type" value="Genomic_DNA"/>
</dbReference>
<protein>
    <submittedName>
        <fullName evidence="1">Uncharacterized protein</fullName>
    </submittedName>
</protein>
<dbReference type="KEGG" id="pzi:CWO85_01740"/>
<accession>A0A660HMJ8</accession>
<proteinExistence type="predicted"/>
<dbReference type="AlphaFoldDB" id="A0A660HMJ8"/>
<evidence type="ECO:0000313" key="2">
    <source>
        <dbReference type="Proteomes" id="UP000272462"/>
    </source>
</evidence>
<reference evidence="1 2" key="1">
    <citation type="journal article" date="2018" name="BMC Genomics">
        <title>Comparative genome analysis of jujube witches'-broom Phytoplasma, an obligate pathogen that causes jujube witches'-broom disease.</title>
        <authorList>
            <person name="Wang J."/>
            <person name="Song L."/>
            <person name="Jiao Q."/>
            <person name="Yang S."/>
            <person name="Gao R."/>
            <person name="Lu X."/>
            <person name="Zhou G."/>
        </authorList>
    </citation>
    <scope>NUCLEOTIDE SEQUENCE [LARGE SCALE GENOMIC DNA]</scope>
    <source>
        <strain evidence="1">Jwb-nky</strain>
    </source>
</reference>
<dbReference type="RefSeq" id="WP_121463972.1">
    <property type="nucleotide sequence ID" value="NZ_CP025121.1"/>
</dbReference>